<dbReference type="EnsemblMetazoa" id="AMIN005563-RA">
    <property type="protein sequence ID" value="AMIN005563-PA"/>
    <property type="gene ID" value="AMIN005563"/>
</dbReference>
<feature type="compositionally biased region" description="Basic residues" evidence="1">
    <location>
        <begin position="272"/>
        <end position="304"/>
    </location>
</feature>
<reference evidence="3" key="1">
    <citation type="submission" date="2013-03" db="EMBL/GenBank/DDBJ databases">
        <title>The Genome Sequence of Anopheles minimus MINIMUS1.</title>
        <authorList>
            <consortium name="The Broad Institute Genomics Platform"/>
            <person name="Neafsey D.E."/>
            <person name="Walton C."/>
            <person name="Walker B."/>
            <person name="Young S.K."/>
            <person name="Zeng Q."/>
            <person name="Gargeya S."/>
            <person name="Fitzgerald M."/>
            <person name="Haas B."/>
            <person name="Abouelleil A."/>
            <person name="Allen A.W."/>
            <person name="Alvarado L."/>
            <person name="Arachchi H.M."/>
            <person name="Berlin A.M."/>
            <person name="Chapman S.B."/>
            <person name="Gainer-Dewar J."/>
            <person name="Goldberg J."/>
            <person name="Griggs A."/>
            <person name="Gujja S."/>
            <person name="Hansen M."/>
            <person name="Howarth C."/>
            <person name="Imamovic A."/>
            <person name="Ireland A."/>
            <person name="Larimer J."/>
            <person name="McCowan C."/>
            <person name="Murphy C."/>
            <person name="Pearson M."/>
            <person name="Poon T.W."/>
            <person name="Priest M."/>
            <person name="Roberts A."/>
            <person name="Saif S."/>
            <person name="Shea T."/>
            <person name="Sisk P."/>
            <person name="Sykes S."/>
            <person name="Wortman J."/>
            <person name="Nusbaum C."/>
            <person name="Birren B."/>
        </authorList>
    </citation>
    <scope>NUCLEOTIDE SEQUENCE [LARGE SCALE GENOMIC DNA]</scope>
    <source>
        <strain evidence="3">MINIMUS1</strain>
    </source>
</reference>
<name>A0A182W5E7_9DIPT</name>
<feature type="compositionally biased region" description="Basic residues" evidence="1">
    <location>
        <begin position="331"/>
        <end position="353"/>
    </location>
</feature>
<dbReference type="AlphaFoldDB" id="A0A182W5E7"/>
<evidence type="ECO:0000313" key="3">
    <source>
        <dbReference type="Proteomes" id="UP000075920"/>
    </source>
</evidence>
<evidence type="ECO:0000313" key="2">
    <source>
        <dbReference type="EnsemblMetazoa" id="AMIN005563-PA"/>
    </source>
</evidence>
<feature type="compositionally biased region" description="Low complexity" evidence="1">
    <location>
        <begin position="305"/>
        <end position="328"/>
    </location>
</feature>
<dbReference type="Proteomes" id="UP000075920">
    <property type="component" value="Unassembled WGS sequence"/>
</dbReference>
<keyword evidence="3" id="KW-1185">Reference proteome</keyword>
<protein>
    <submittedName>
        <fullName evidence="2">Uncharacterized protein</fullName>
    </submittedName>
</protein>
<accession>A0A182W5E7</accession>
<evidence type="ECO:0000256" key="1">
    <source>
        <dbReference type="SAM" id="MobiDB-lite"/>
    </source>
</evidence>
<organism evidence="2 3">
    <name type="scientific">Anopheles minimus</name>
    <dbReference type="NCBI Taxonomy" id="112268"/>
    <lineage>
        <taxon>Eukaryota</taxon>
        <taxon>Metazoa</taxon>
        <taxon>Ecdysozoa</taxon>
        <taxon>Arthropoda</taxon>
        <taxon>Hexapoda</taxon>
        <taxon>Insecta</taxon>
        <taxon>Pterygota</taxon>
        <taxon>Neoptera</taxon>
        <taxon>Endopterygota</taxon>
        <taxon>Diptera</taxon>
        <taxon>Nematocera</taxon>
        <taxon>Culicoidea</taxon>
        <taxon>Culicidae</taxon>
        <taxon>Anophelinae</taxon>
        <taxon>Anopheles</taxon>
    </lineage>
</organism>
<proteinExistence type="predicted"/>
<dbReference type="VEuPathDB" id="VectorBase:AMIN005563"/>
<feature type="region of interest" description="Disordered" evidence="1">
    <location>
        <begin position="266"/>
        <end position="353"/>
    </location>
</feature>
<sequence>MPLPTLNRRQSRQQRRRILLLPLLGTVLVLAGLASAKSLEPSTRAPLFVFDALEQLNNSKNTWQKACGNNQQGNVGIVPDATINRNTKSINMERQINLTLLDVSNWRELPGSNNNVTTWNDTSRKRQFRFLKPFVQNKSNWDRRLSVYWAHLKLVRLFHEQYSESTNINREESDALESVNEATRQLLCMVQENHGAAKRQNKQFDAVTMYKKINFNIEDASHIKIHIWYIMCRLECFLTNMRNYLQQRNVKDKDNVQDMMSCKRCPYMKNQNKPHNKKQRKPGQNHQPGQHKRTGHSNGQRRQKQQQQQQQQQKQQQKQQQQQQQQQQHQSSKKPKGRKGSRKPKVHARNRQV</sequence>
<reference evidence="2" key="2">
    <citation type="submission" date="2020-05" db="UniProtKB">
        <authorList>
            <consortium name="EnsemblMetazoa"/>
        </authorList>
    </citation>
    <scope>IDENTIFICATION</scope>
    <source>
        <strain evidence="2">MINIMUS1</strain>
    </source>
</reference>
<dbReference type="STRING" id="112268.A0A182W5E7"/>